<dbReference type="EMBL" id="CACQ02001637">
    <property type="protein sequence ID" value="CCF35670.1"/>
    <property type="molecule type" value="Genomic_DNA"/>
</dbReference>
<evidence type="ECO:0000313" key="11">
    <source>
        <dbReference type="Proteomes" id="UP000007174"/>
    </source>
</evidence>
<protein>
    <submittedName>
        <fullName evidence="10">Integral membrane protein</fullName>
    </submittedName>
</protein>
<feature type="transmembrane region" description="Helical" evidence="7">
    <location>
        <begin position="95"/>
        <end position="113"/>
    </location>
</feature>
<dbReference type="OrthoDB" id="10017208at2759"/>
<evidence type="ECO:0000256" key="3">
    <source>
        <dbReference type="ARBA" id="ARBA00022989"/>
    </source>
</evidence>
<keyword evidence="3 7" id="KW-1133">Transmembrane helix</keyword>
<gene>
    <name evidence="9" type="ORF">CH063_07401</name>
    <name evidence="10" type="ORF">CH63R_11499</name>
</gene>
<evidence type="ECO:0000256" key="2">
    <source>
        <dbReference type="ARBA" id="ARBA00022692"/>
    </source>
</evidence>
<sequence>MNPFDPRCHDFNVFLNLTYWNVACNIFTDVCLGALPVPIIWNLKMKFRVRLYVIGILNLGYFSIVMGILKAVFMLTTGGDPDNIFNYWVHFWQNLQLNVGIIAACASFLKPLFGRLLKINSSAAYYPSDPHYNRSGQTPLGAGGSRGNAYAAGRRASIPLDRSLHDEFEMHTKHDLGGGEPRTKGSQTPLEGRSSAEATYGYALSSDANSEEVILQQKGVHGIVCKRDFSVKYSSK</sequence>
<feature type="transmembrane region" description="Helical" evidence="7">
    <location>
        <begin position="51"/>
        <end position="75"/>
    </location>
</feature>
<reference evidence="12" key="4">
    <citation type="journal article" date="2017" name="BMC Genomics">
        <title>Gapless genome assembly of Colletotrichum higginsianum reveals chromosome structure and association of transposable elements with secondary metabolite gene clusters.</title>
        <authorList>
            <person name="Dallery J.-F."/>
            <person name="Lapalu N."/>
            <person name="Zampounis A."/>
            <person name="Pigne S."/>
            <person name="Luyten I."/>
            <person name="Amselem J."/>
            <person name="Wittenberg A.H.J."/>
            <person name="Zhou S."/>
            <person name="de Queiroz M.V."/>
            <person name="Robin G.P."/>
            <person name="Auger A."/>
            <person name="Hainaut M."/>
            <person name="Henrissat B."/>
            <person name="Kim K.-T."/>
            <person name="Lee Y.-H."/>
            <person name="Lespinet O."/>
            <person name="Schwartz D.C."/>
            <person name="Thon M.R."/>
            <person name="O'Connell R.J."/>
        </authorList>
    </citation>
    <scope>NUCLEOTIDE SEQUENCE [LARGE SCALE GENOMIC DNA]</scope>
    <source>
        <strain evidence="12">IMI 349063</strain>
    </source>
</reference>
<evidence type="ECO:0000256" key="6">
    <source>
        <dbReference type="SAM" id="MobiDB-lite"/>
    </source>
</evidence>
<dbReference type="KEGG" id="chig:CH63R_11499"/>
<dbReference type="InterPro" id="IPR052337">
    <property type="entry name" value="SAT4-like"/>
</dbReference>
<comment type="similarity">
    <text evidence="5">Belongs to the SAT4 family.</text>
</comment>
<dbReference type="PANTHER" id="PTHR33048">
    <property type="entry name" value="PTH11-LIKE INTEGRAL MEMBRANE PROTEIN (AFU_ORTHOLOGUE AFUA_5G11245)"/>
    <property type="match status" value="1"/>
</dbReference>
<evidence type="ECO:0000256" key="4">
    <source>
        <dbReference type="ARBA" id="ARBA00023136"/>
    </source>
</evidence>
<evidence type="ECO:0000313" key="10">
    <source>
        <dbReference type="EMBL" id="OBR04796.1"/>
    </source>
</evidence>
<dbReference type="AlphaFoldDB" id="H1V618"/>
<dbReference type="Pfam" id="PF20684">
    <property type="entry name" value="Fung_rhodopsin"/>
    <property type="match status" value="1"/>
</dbReference>
<reference evidence="10" key="3">
    <citation type="submission" date="2016-02" db="EMBL/GenBank/DDBJ databases">
        <title>Resequencing and annotation of the Colletotrichum higginsianum genome.</title>
        <authorList>
            <person name="O'Connell R."/>
            <person name="Zambounis A."/>
            <person name="Thon M."/>
            <person name="Dallery J.-F."/>
        </authorList>
    </citation>
    <scope>NUCLEOTIDE SEQUENCE [LARGE SCALE GENOMIC DNA]</scope>
    <source>
        <strain evidence="10">IMI 349063</strain>
    </source>
</reference>
<dbReference type="GO" id="GO:0016020">
    <property type="term" value="C:membrane"/>
    <property type="evidence" value="ECO:0007669"/>
    <property type="project" value="UniProtKB-SubCell"/>
</dbReference>
<dbReference type="VEuPathDB" id="FungiDB:CH63R_11499"/>
<reference evidence="9" key="1">
    <citation type="submission" date="2011-12" db="EMBL/GenBank/DDBJ databases">
        <title>The genome sequence of Colletotrichum higginsianum IMI 34906.</title>
        <authorList>
            <person name="Ma L.-J."/>
            <person name="O'Connell R."/>
            <person name="van Themaat E.V.L."/>
            <person name="Stueber K."/>
            <person name="Young S.K."/>
            <person name="Zeng Q."/>
            <person name="Gargeya S."/>
            <person name="Fitzgerald M."/>
            <person name="Haas B."/>
            <person name="Abouelleil A."/>
            <person name="Alvarado L."/>
            <person name="Arachchi H.M."/>
            <person name="Berlin A."/>
            <person name="Chapman S.B."/>
            <person name="Gearin G."/>
            <person name="Goldberg J."/>
            <person name="Griggs A."/>
            <person name="Gujja S."/>
            <person name="Hansen M."/>
            <person name="Heiman D."/>
            <person name="Howarth C."/>
            <person name="Larimer J."/>
            <person name="Lui A."/>
            <person name="MacDonald P.J.P."/>
            <person name="McCowen C."/>
            <person name="Montmayeur A."/>
            <person name="Murphy C."/>
            <person name="Neiman D."/>
            <person name="Pearson M."/>
            <person name="Priest M."/>
            <person name="Roberts A."/>
            <person name="Saif S."/>
            <person name="Shea T."/>
            <person name="Sisk P."/>
            <person name="Stolte C."/>
            <person name="Sykes S."/>
            <person name="Wortman J."/>
            <person name="Nusbaum C."/>
            <person name="Birren B."/>
        </authorList>
    </citation>
    <scope>NUCLEOTIDE SEQUENCE [LARGE SCALE GENOMIC DNA]</scope>
    <source>
        <strain evidence="9">IMI 349063</strain>
    </source>
</reference>
<dbReference type="PANTHER" id="PTHR33048:SF167">
    <property type="entry name" value="INTEGRAL MEMBRANE PROTEIN"/>
    <property type="match status" value="1"/>
</dbReference>
<dbReference type="eggNOG" id="ENOG502R9SI">
    <property type="taxonomic scope" value="Eukaryota"/>
</dbReference>
<evidence type="ECO:0000256" key="5">
    <source>
        <dbReference type="ARBA" id="ARBA00038359"/>
    </source>
</evidence>
<dbReference type="InterPro" id="IPR049326">
    <property type="entry name" value="Rhodopsin_dom_fungi"/>
</dbReference>
<name>H1V618_COLHI</name>
<organism evidence="9 11">
    <name type="scientific">Colletotrichum higginsianum (strain IMI 349063)</name>
    <name type="common">Crucifer anthracnose fungus</name>
    <dbReference type="NCBI Taxonomy" id="759273"/>
    <lineage>
        <taxon>Eukaryota</taxon>
        <taxon>Fungi</taxon>
        <taxon>Dikarya</taxon>
        <taxon>Ascomycota</taxon>
        <taxon>Pezizomycotina</taxon>
        <taxon>Sordariomycetes</taxon>
        <taxon>Hypocreomycetidae</taxon>
        <taxon>Glomerellales</taxon>
        <taxon>Glomerellaceae</taxon>
        <taxon>Colletotrichum</taxon>
        <taxon>Colletotrichum destructivum species complex</taxon>
    </lineage>
</organism>
<keyword evidence="2 7" id="KW-0812">Transmembrane</keyword>
<dbReference type="RefSeq" id="XP_018153314.1">
    <property type="nucleotide sequence ID" value="XM_018306473.1"/>
</dbReference>
<evidence type="ECO:0000259" key="8">
    <source>
        <dbReference type="Pfam" id="PF20684"/>
    </source>
</evidence>
<proteinExistence type="inferred from homology"/>
<dbReference type="HOGENOM" id="CLU_028200_3_4_1"/>
<dbReference type="Proteomes" id="UP000007174">
    <property type="component" value="Unassembled WGS sequence"/>
</dbReference>
<feature type="domain" description="Rhodopsin" evidence="8">
    <location>
        <begin position="16"/>
        <end position="114"/>
    </location>
</feature>
<comment type="subcellular location">
    <subcellularLocation>
        <location evidence="1">Membrane</location>
        <topology evidence="1">Multi-pass membrane protein</topology>
    </subcellularLocation>
</comment>
<dbReference type="STRING" id="759273.H1V618"/>
<evidence type="ECO:0000256" key="7">
    <source>
        <dbReference type="SAM" id="Phobius"/>
    </source>
</evidence>
<evidence type="ECO:0000313" key="9">
    <source>
        <dbReference type="EMBL" id="CCF35670.1"/>
    </source>
</evidence>
<dbReference type="GeneID" id="28870580"/>
<feature type="region of interest" description="Disordered" evidence="6">
    <location>
        <begin position="172"/>
        <end position="192"/>
    </location>
</feature>
<feature type="transmembrane region" description="Helical" evidence="7">
    <location>
        <begin position="20"/>
        <end position="39"/>
    </location>
</feature>
<evidence type="ECO:0000313" key="12">
    <source>
        <dbReference type="Proteomes" id="UP000092177"/>
    </source>
</evidence>
<accession>H1V618</accession>
<keyword evidence="12" id="KW-1185">Reference proteome</keyword>
<reference evidence="11" key="2">
    <citation type="journal article" date="2012" name="Nat. Genet.">
        <title>Lifestyle transitions in plant pathogenic Colletotrichum fungi deciphered by genome and transcriptome analyses.</title>
        <authorList>
            <person name="O'Connell R.J."/>
            <person name="Thon M.R."/>
            <person name="Hacquard S."/>
            <person name="Amyotte S.G."/>
            <person name="Kleemann J."/>
            <person name="Torres M.F."/>
            <person name="Damm U."/>
            <person name="Buiate E.A."/>
            <person name="Epstein L."/>
            <person name="Alkan N."/>
            <person name="Altmueller J."/>
            <person name="Alvarado-Balderrama L."/>
            <person name="Bauser C.A."/>
            <person name="Becker C."/>
            <person name="Birren B.W."/>
            <person name="Chen Z."/>
            <person name="Choi J."/>
            <person name="Crouch J.A."/>
            <person name="Duvick J.P."/>
            <person name="Farman M.A."/>
            <person name="Gan P."/>
            <person name="Heiman D."/>
            <person name="Henrissat B."/>
            <person name="Howard R.J."/>
            <person name="Kabbage M."/>
            <person name="Koch C."/>
            <person name="Kracher B."/>
            <person name="Kubo Y."/>
            <person name="Law A.D."/>
            <person name="Lebrun M.-H."/>
            <person name="Lee Y.-H."/>
            <person name="Miyara I."/>
            <person name="Moore N."/>
            <person name="Neumann U."/>
            <person name="Nordstroem K."/>
            <person name="Panaccione D.G."/>
            <person name="Panstruga R."/>
            <person name="Place M."/>
            <person name="Proctor R.H."/>
            <person name="Prusky D."/>
            <person name="Rech G."/>
            <person name="Reinhardt R."/>
            <person name="Rollins J.A."/>
            <person name="Rounsley S."/>
            <person name="Schardl C.L."/>
            <person name="Schwartz D.C."/>
            <person name="Shenoy N."/>
            <person name="Shirasu K."/>
            <person name="Sikhakolli U.R."/>
            <person name="Stueber K."/>
            <person name="Sukno S.A."/>
            <person name="Sweigard J.A."/>
            <person name="Takano Y."/>
            <person name="Takahara H."/>
            <person name="Trail F."/>
            <person name="van der Does H.C."/>
            <person name="Voll L.M."/>
            <person name="Will I."/>
            <person name="Young S."/>
            <person name="Zeng Q."/>
            <person name="Zhang J."/>
            <person name="Zhou S."/>
            <person name="Dickman M.B."/>
            <person name="Schulze-Lefert P."/>
            <person name="Ver Loren van Themaat E."/>
            <person name="Ma L.-J."/>
            <person name="Vaillancourt L.J."/>
        </authorList>
    </citation>
    <scope>NUCLEOTIDE SEQUENCE [LARGE SCALE GENOMIC DNA]</scope>
    <source>
        <strain evidence="11">IMI 349063</strain>
    </source>
</reference>
<dbReference type="Proteomes" id="UP000092177">
    <property type="component" value="Chromosome 8"/>
</dbReference>
<evidence type="ECO:0000256" key="1">
    <source>
        <dbReference type="ARBA" id="ARBA00004141"/>
    </source>
</evidence>
<keyword evidence="4 7" id="KW-0472">Membrane</keyword>
<feature type="compositionally biased region" description="Basic and acidic residues" evidence="6">
    <location>
        <begin position="172"/>
        <end position="183"/>
    </location>
</feature>
<dbReference type="EMBL" id="LTAN01000008">
    <property type="protein sequence ID" value="OBR04796.1"/>
    <property type="molecule type" value="Genomic_DNA"/>
</dbReference>